<dbReference type="Pfam" id="PF17177">
    <property type="entry name" value="PPR_long"/>
    <property type="match status" value="1"/>
</dbReference>
<dbReference type="InterPro" id="IPR002885">
    <property type="entry name" value="PPR_rpt"/>
</dbReference>
<dbReference type="Pfam" id="PF01535">
    <property type="entry name" value="PPR"/>
    <property type="match status" value="2"/>
</dbReference>
<evidence type="ECO:0000256" key="1">
    <source>
        <dbReference type="ARBA" id="ARBA00022737"/>
    </source>
</evidence>
<protein>
    <submittedName>
        <fullName evidence="4">Pentatricopeptide repeat</fullName>
    </submittedName>
</protein>
<dbReference type="EMBL" id="JBAMMX010000026">
    <property type="protein sequence ID" value="KAK6913974.1"/>
    <property type="molecule type" value="Genomic_DNA"/>
</dbReference>
<feature type="repeat" description="PPR" evidence="2">
    <location>
        <begin position="487"/>
        <end position="521"/>
    </location>
</feature>
<dbReference type="PROSITE" id="PS51375">
    <property type="entry name" value="PPR"/>
    <property type="match status" value="8"/>
</dbReference>
<dbReference type="PANTHER" id="PTHR45613:SF456">
    <property type="entry name" value="PENTACOTRIPEPTIDE-REPEAT REGION OF PRORP DOMAIN-CONTAINING PROTEIN"/>
    <property type="match status" value="1"/>
</dbReference>
<dbReference type="Pfam" id="PF13041">
    <property type="entry name" value="PPR_2"/>
    <property type="match status" value="1"/>
</dbReference>
<dbReference type="PANTHER" id="PTHR45613">
    <property type="entry name" value="PENTATRICOPEPTIDE REPEAT-CONTAINING PROTEIN"/>
    <property type="match status" value="1"/>
</dbReference>
<dbReference type="InterPro" id="IPR011990">
    <property type="entry name" value="TPR-like_helical_dom_sf"/>
</dbReference>
<feature type="repeat" description="PPR" evidence="2">
    <location>
        <begin position="173"/>
        <end position="207"/>
    </location>
</feature>
<evidence type="ECO:0000313" key="4">
    <source>
        <dbReference type="EMBL" id="KAK6913974.1"/>
    </source>
</evidence>
<reference evidence="4 5" key="1">
    <citation type="submission" date="2023-12" db="EMBL/GenBank/DDBJ databases">
        <title>A high-quality genome assembly for Dillenia turbinata (Dilleniales).</title>
        <authorList>
            <person name="Chanderbali A."/>
        </authorList>
    </citation>
    <scope>NUCLEOTIDE SEQUENCE [LARGE SCALE GENOMIC DNA]</scope>
    <source>
        <strain evidence="4">LSX21</strain>
        <tissue evidence="4">Leaf</tissue>
    </source>
</reference>
<feature type="domain" description="PROP1-like PPR" evidence="3">
    <location>
        <begin position="360"/>
        <end position="526"/>
    </location>
</feature>
<keyword evidence="1" id="KW-0677">Repeat</keyword>
<feature type="repeat" description="PPR" evidence="2">
    <location>
        <begin position="382"/>
        <end position="416"/>
    </location>
</feature>
<dbReference type="SUPFAM" id="SSF48452">
    <property type="entry name" value="TPR-like"/>
    <property type="match status" value="1"/>
</dbReference>
<dbReference type="Proteomes" id="UP001370490">
    <property type="component" value="Unassembled WGS sequence"/>
</dbReference>
<name>A0AAN8UH80_9MAGN</name>
<feature type="repeat" description="PPR" evidence="2">
    <location>
        <begin position="277"/>
        <end position="311"/>
    </location>
</feature>
<dbReference type="NCBIfam" id="TIGR00756">
    <property type="entry name" value="PPR"/>
    <property type="match status" value="7"/>
</dbReference>
<evidence type="ECO:0000259" key="3">
    <source>
        <dbReference type="Pfam" id="PF17177"/>
    </source>
</evidence>
<dbReference type="InterPro" id="IPR033443">
    <property type="entry name" value="PROP1-like_PPR_dom"/>
</dbReference>
<organism evidence="4 5">
    <name type="scientific">Dillenia turbinata</name>
    <dbReference type="NCBI Taxonomy" id="194707"/>
    <lineage>
        <taxon>Eukaryota</taxon>
        <taxon>Viridiplantae</taxon>
        <taxon>Streptophyta</taxon>
        <taxon>Embryophyta</taxon>
        <taxon>Tracheophyta</taxon>
        <taxon>Spermatophyta</taxon>
        <taxon>Magnoliopsida</taxon>
        <taxon>eudicotyledons</taxon>
        <taxon>Gunneridae</taxon>
        <taxon>Pentapetalae</taxon>
        <taxon>Dilleniales</taxon>
        <taxon>Dilleniaceae</taxon>
        <taxon>Dillenia</taxon>
    </lineage>
</organism>
<gene>
    <name evidence="4" type="ORF">RJ641_021295</name>
</gene>
<evidence type="ECO:0000256" key="2">
    <source>
        <dbReference type="PROSITE-ProRule" id="PRU00708"/>
    </source>
</evidence>
<keyword evidence="5" id="KW-1185">Reference proteome</keyword>
<evidence type="ECO:0000313" key="5">
    <source>
        <dbReference type="Proteomes" id="UP001370490"/>
    </source>
</evidence>
<dbReference type="AlphaFoldDB" id="A0AAN8UH80"/>
<comment type="caution">
    <text evidence="4">The sequence shown here is derived from an EMBL/GenBank/DDBJ whole genome shotgun (WGS) entry which is preliminary data.</text>
</comment>
<feature type="repeat" description="PPR" evidence="2">
    <location>
        <begin position="347"/>
        <end position="381"/>
    </location>
</feature>
<feature type="repeat" description="PPR" evidence="2">
    <location>
        <begin position="312"/>
        <end position="346"/>
    </location>
</feature>
<accession>A0AAN8UH80</accession>
<sequence length="561" mass="64419">MLSKFQLLRCFTQLGPRSPIGMCMNNHVTHLNLFCNYLCSVSGSTNKINESPEIPSWVKFSDKEISDDSKDDDFVIPEIAYWIENHSISFQTRDVTKNILAETMMDSDADKISKILKYKFTSIDSVVEGLKRCVVDLSESLVEQILKRFSNDWISAFGFFKWGQKQMGSSKYSATLYNMMIDILGKSRKFDLMWELFEEMHLIGGYVTEDTMSIMVRRFAKAHKWEDAIKIFRKFEQYGFGKNISMMNMVMDALVKGESVELAESVYNEFKNQISPNSSTFNVLVNGWCNARKLDKARSTMEEMKKHGFSPDVFTYTSLVKAYSREKDFRKVDALLNEMHENNCSPNVVTYTVVILALGKAKELGKAMEFYEKMKKSGCVPDASFYSTWIYILNKAGRLQDAREIFDDMPKRGVTPEVMAYSSMIAAYCDHSHEETALKLLIKMEEDHCKPDVQTYAPLLKMCCKKKRMKVLAFLLDHMLKNDVSLDLGTYALLVRGLCKSGKLEQACSFFEDLVSKGLVPMDCTYKLLIKELERKSMAKEKERITKLMSLVKEGQMPKVV</sequence>
<proteinExistence type="predicted"/>
<feature type="repeat" description="PPR" evidence="2">
    <location>
        <begin position="208"/>
        <end position="242"/>
    </location>
</feature>
<dbReference type="Gene3D" id="1.25.40.10">
    <property type="entry name" value="Tetratricopeptide repeat domain"/>
    <property type="match status" value="3"/>
</dbReference>
<feature type="repeat" description="PPR" evidence="2">
    <location>
        <begin position="417"/>
        <end position="451"/>
    </location>
</feature>